<feature type="region of interest" description="Disordered" evidence="1">
    <location>
        <begin position="153"/>
        <end position="180"/>
    </location>
</feature>
<dbReference type="EMBL" id="CAEKDK010000001">
    <property type="protein sequence ID" value="CAB4265111.1"/>
    <property type="molecule type" value="Genomic_DNA"/>
</dbReference>
<evidence type="ECO:0000256" key="1">
    <source>
        <dbReference type="SAM" id="MobiDB-lite"/>
    </source>
</evidence>
<dbReference type="Proteomes" id="UP000507222">
    <property type="component" value="Unassembled WGS sequence"/>
</dbReference>
<evidence type="ECO:0000313" key="2">
    <source>
        <dbReference type="EMBL" id="CAB4265111.1"/>
    </source>
</evidence>
<gene>
    <name evidence="2" type="ORF">CURHAP_LOCUS7156</name>
</gene>
<name>A0A6J5TMI4_PRUAR</name>
<sequence>MKCSKNISSLQTAANYTRVPCLTTNGSYLYAIYDRDYYYHRQPQPSCSLISVAPVDFDQDIKFPSYEAVMELLQAGFDVGWSVECRDCSLAGKGCLVSSWDQPLTYACSRGQYHEVQRTHITSNYLNIGGNWYRSSSWSVRYNSHIGGRYPQVSERTKKSSQEEAAESAMLDTNNQQFWN</sequence>
<organism evidence="2 3">
    <name type="scientific">Prunus armeniaca</name>
    <name type="common">Apricot</name>
    <name type="synonym">Armeniaca vulgaris</name>
    <dbReference type="NCBI Taxonomy" id="36596"/>
    <lineage>
        <taxon>Eukaryota</taxon>
        <taxon>Viridiplantae</taxon>
        <taxon>Streptophyta</taxon>
        <taxon>Embryophyta</taxon>
        <taxon>Tracheophyta</taxon>
        <taxon>Spermatophyta</taxon>
        <taxon>Magnoliopsida</taxon>
        <taxon>eudicotyledons</taxon>
        <taxon>Gunneridae</taxon>
        <taxon>Pentapetalae</taxon>
        <taxon>rosids</taxon>
        <taxon>fabids</taxon>
        <taxon>Rosales</taxon>
        <taxon>Rosaceae</taxon>
        <taxon>Amygdaloideae</taxon>
        <taxon>Amygdaleae</taxon>
        <taxon>Prunus</taxon>
    </lineage>
</organism>
<dbReference type="AlphaFoldDB" id="A0A6J5TMI4"/>
<reference evidence="2 3" key="1">
    <citation type="submission" date="2020-05" db="EMBL/GenBank/DDBJ databases">
        <authorList>
            <person name="Campoy J."/>
            <person name="Schneeberger K."/>
            <person name="Spophaly S."/>
        </authorList>
    </citation>
    <scope>NUCLEOTIDE SEQUENCE [LARGE SCALE GENOMIC DNA]</scope>
    <source>
        <strain evidence="2">PruArmRojPasFocal</strain>
    </source>
</reference>
<feature type="compositionally biased region" description="Polar residues" evidence="1">
    <location>
        <begin position="171"/>
        <end position="180"/>
    </location>
</feature>
<evidence type="ECO:0000313" key="3">
    <source>
        <dbReference type="Proteomes" id="UP000507222"/>
    </source>
</evidence>
<accession>A0A6J5TMI4</accession>
<proteinExistence type="predicted"/>
<protein>
    <submittedName>
        <fullName evidence="2">Uncharacterized protein</fullName>
    </submittedName>
</protein>